<sequence length="92" mass="10835">MSDTADATFESILEDLYDPNSTTVLPQSTQDYLDQVLSPPPPMVTPMDWISWTIWNLYLWLDPMDDRCQWECQWISMIFELGRYTCYHSTSS</sequence>
<accession>A0AAV4V2L4</accession>
<keyword evidence="2" id="KW-1185">Reference proteome</keyword>
<dbReference type="Proteomes" id="UP001054945">
    <property type="component" value="Unassembled WGS sequence"/>
</dbReference>
<gene>
    <name evidence="1" type="ORF">CEXT_579551</name>
</gene>
<dbReference type="EMBL" id="BPLR01013788">
    <property type="protein sequence ID" value="GIY63810.1"/>
    <property type="molecule type" value="Genomic_DNA"/>
</dbReference>
<evidence type="ECO:0000313" key="1">
    <source>
        <dbReference type="EMBL" id="GIY63810.1"/>
    </source>
</evidence>
<reference evidence="1 2" key="1">
    <citation type="submission" date="2021-06" db="EMBL/GenBank/DDBJ databases">
        <title>Caerostris extrusa draft genome.</title>
        <authorList>
            <person name="Kono N."/>
            <person name="Arakawa K."/>
        </authorList>
    </citation>
    <scope>NUCLEOTIDE SEQUENCE [LARGE SCALE GENOMIC DNA]</scope>
</reference>
<evidence type="ECO:0000313" key="2">
    <source>
        <dbReference type="Proteomes" id="UP001054945"/>
    </source>
</evidence>
<protein>
    <submittedName>
        <fullName evidence="1">Uncharacterized protein</fullName>
    </submittedName>
</protein>
<comment type="caution">
    <text evidence="1">The sequence shown here is derived from an EMBL/GenBank/DDBJ whole genome shotgun (WGS) entry which is preliminary data.</text>
</comment>
<name>A0AAV4V2L4_CAEEX</name>
<organism evidence="1 2">
    <name type="scientific">Caerostris extrusa</name>
    <name type="common">Bark spider</name>
    <name type="synonym">Caerostris bankana</name>
    <dbReference type="NCBI Taxonomy" id="172846"/>
    <lineage>
        <taxon>Eukaryota</taxon>
        <taxon>Metazoa</taxon>
        <taxon>Ecdysozoa</taxon>
        <taxon>Arthropoda</taxon>
        <taxon>Chelicerata</taxon>
        <taxon>Arachnida</taxon>
        <taxon>Araneae</taxon>
        <taxon>Araneomorphae</taxon>
        <taxon>Entelegynae</taxon>
        <taxon>Araneoidea</taxon>
        <taxon>Araneidae</taxon>
        <taxon>Caerostris</taxon>
    </lineage>
</organism>
<dbReference type="AlphaFoldDB" id="A0AAV4V2L4"/>
<proteinExistence type="predicted"/>